<dbReference type="AlphaFoldDB" id="A0A9D4IVK7"/>
<proteinExistence type="predicted"/>
<keyword evidence="2" id="KW-1185">Reference proteome</keyword>
<comment type="caution">
    <text evidence="1">The sequence shown here is derived from an EMBL/GenBank/DDBJ whole genome shotgun (WGS) entry which is preliminary data.</text>
</comment>
<evidence type="ECO:0000313" key="1">
    <source>
        <dbReference type="EMBL" id="KAH3786292.1"/>
    </source>
</evidence>
<dbReference type="Proteomes" id="UP000828390">
    <property type="component" value="Unassembled WGS sequence"/>
</dbReference>
<dbReference type="EMBL" id="JAIWYP010000008">
    <property type="protein sequence ID" value="KAH3786292.1"/>
    <property type="molecule type" value="Genomic_DNA"/>
</dbReference>
<organism evidence="1 2">
    <name type="scientific">Dreissena polymorpha</name>
    <name type="common">Zebra mussel</name>
    <name type="synonym">Mytilus polymorpha</name>
    <dbReference type="NCBI Taxonomy" id="45954"/>
    <lineage>
        <taxon>Eukaryota</taxon>
        <taxon>Metazoa</taxon>
        <taxon>Spiralia</taxon>
        <taxon>Lophotrochozoa</taxon>
        <taxon>Mollusca</taxon>
        <taxon>Bivalvia</taxon>
        <taxon>Autobranchia</taxon>
        <taxon>Heteroconchia</taxon>
        <taxon>Euheterodonta</taxon>
        <taxon>Imparidentia</taxon>
        <taxon>Neoheterodontei</taxon>
        <taxon>Myida</taxon>
        <taxon>Dreissenoidea</taxon>
        <taxon>Dreissenidae</taxon>
        <taxon>Dreissena</taxon>
    </lineage>
</organism>
<accession>A0A9D4IVK7</accession>
<evidence type="ECO:0000313" key="2">
    <source>
        <dbReference type="Proteomes" id="UP000828390"/>
    </source>
</evidence>
<gene>
    <name evidence="1" type="ORF">DPMN_164398</name>
</gene>
<sequence length="86" mass="9293">MITVTVTPVPQDHTLFGYPMNDTSKLKSVNMALVADTRSQSSIMPLQYVNNMGITQQDLLPVKLTMCGANKKDLGVIGAIAINVKT</sequence>
<reference evidence="1" key="2">
    <citation type="submission" date="2020-11" db="EMBL/GenBank/DDBJ databases">
        <authorList>
            <person name="McCartney M.A."/>
            <person name="Auch B."/>
            <person name="Kono T."/>
            <person name="Mallez S."/>
            <person name="Becker A."/>
            <person name="Gohl D.M."/>
            <person name="Silverstein K.A.T."/>
            <person name="Koren S."/>
            <person name="Bechman K.B."/>
            <person name="Herman A."/>
            <person name="Abrahante J.E."/>
            <person name="Garbe J."/>
        </authorList>
    </citation>
    <scope>NUCLEOTIDE SEQUENCE</scope>
    <source>
        <strain evidence="1">Duluth1</strain>
        <tissue evidence="1">Whole animal</tissue>
    </source>
</reference>
<protein>
    <submittedName>
        <fullName evidence="1">Uncharacterized protein</fullName>
    </submittedName>
</protein>
<name>A0A9D4IVK7_DREPO</name>
<reference evidence="1" key="1">
    <citation type="journal article" date="2019" name="bioRxiv">
        <title>The Genome of the Zebra Mussel, Dreissena polymorpha: A Resource for Invasive Species Research.</title>
        <authorList>
            <person name="McCartney M.A."/>
            <person name="Auch B."/>
            <person name="Kono T."/>
            <person name="Mallez S."/>
            <person name="Zhang Y."/>
            <person name="Obille A."/>
            <person name="Becker A."/>
            <person name="Abrahante J.E."/>
            <person name="Garbe J."/>
            <person name="Badalamenti J.P."/>
            <person name="Herman A."/>
            <person name="Mangelson H."/>
            <person name="Liachko I."/>
            <person name="Sullivan S."/>
            <person name="Sone E.D."/>
            <person name="Koren S."/>
            <person name="Silverstein K.A.T."/>
            <person name="Beckman K.B."/>
            <person name="Gohl D.M."/>
        </authorList>
    </citation>
    <scope>NUCLEOTIDE SEQUENCE</scope>
    <source>
        <strain evidence="1">Duluth1</strain>
        <tissue evidence="1">Whole animal</tissue>
    </source>
</reference>